<dbReference type="GO" id="GO:0019843">
    <property type="term" value="F:rRNA binding"/>
    <property type="evidence" value="ECO:0007669"/>
    <property type="project" value="UniProtKB-KW"/>
</dbReference>
<keyword evidence="3" id="KW-0963">Cytoplasm</keyword>
<organism evidence="7 8">
    <name type="scientific">Alteromonas profundi</name>
    <dbReference type="NCBI Taxonomy" id="2696062"/>
    <lineage>
        <taxon>Bacteria</taxon>
        <taxon>Pseudomonadati</taxon>
        <taxon>Pseudomonadota</taxon>
        <taxon>Gammaproteobacteria</taxon>
        <taxon>Alteromonadales</taxon>
        <taxon>Alteromonadaceae</taxon>
        <taxon>Alteromonas/Salinimonas group</taxon>
        <taxon>Alteromonas</taxon>
    </lineage>
</organism>
<dbReference type="PROSITE" id="PS51721">
    <property type="entry name" value="G_CP"/>
    <property type="match status" value="1"/>
</dbReference>
<feature type="binding site" evidence="3">
    <location>
        <position position="301"/>
    </location>
    <ligand>
        <name>Zn(2+)</name>
        <dbReference type="ChEBI" id="CHEBI:29105"/>
    </ligand>
</feature>
<dbReference type="GO" id="GO:0005737">
    <property type="term" value="C:cytoplasm"/>
    <property type="evidence" value="ECO:0007669"/>
    <property type="project" value="UniProtKB-SubCell"/>
</dbReference>
<feature type="region of interest" description="Disordered" evidence="4">
    <location>
        <begin position="1"/>
        <end position="36"/>
    </location>
</feature>
<evidence type="ECO:0000313" key="8">
    <source>
        <dbReference type="Proteomes" id="UP000470213"/>
    </source>
</evidence>
<keyword evidence="3" id="KW-0690">Ribosome biogenesis</keyword>
<dbReference type="GO" id="GO:0003924">
    <property type="term" value="F:GTPase activity"/>
    <property type="evidence" value="ECO:0007669"/>
    <property type="project" value="UniProtKB-UniRule"/>
</dbReference>
<dbReference type="InterPro" id="IPR030378">
    <property type="entry name" value="G_CP_dom"/>
</dbReference>
<evidence type="ECO:0000259" key="5">
    <source>
        <dbReference type="PROSITE" id="PS50936"/>
    </source>
</evidence>
<keyword evidence="3" id="KW-0479">Metal-binding</keyword>
<comment type="function">
    <text evidence="3">One of several proteins that assist in the late maturation steps of the functional core of the 30S ribosomal subunit. Helps release RbfA from mature subunits. May play a role in the assembly of ribosomal proteins into the subunit. Circularly permuted GTPase that catalyzes slow GTP hydrolysis, GTPase activity is stimulated by the 30S ribosomal subunit.</text>
</comment>
<gene>
    <name evidence="3 7" type="primary">rsgA</name>
    <name evidence="7" type="ORF">GTH32_16985</name>
</gene>
<dbReference type="GO" id="GO:0005525">
    <property type="term" value="F:GTP binding"/>
    <property type="evidence" value="ECO:0007669"/>
    <property type="project" value="UniProtKB-UniRule"/>
</dbReference>
<accession>A0A7X5RME0</accession>
<dbReference type="InterPro" id="IPR010914">
    <property type="entry name" value="RsgA_GTPase_dom"/>
</dbReference>
<evidence type="ECO:0000256" key="3">
    <source>
        <dbReference type="HAMAP-Rule" id="MF_01820"/>
    </source>
</evidence>
<keyword evidence="3" id="KW-0862">Zinc</keyword>
<feature type="binding site" evidence="3">
    <location>
        <begin position="212"/>
        <end position="220"/>
    </location>
    <ligand>
        <name>GTP</name>
        <dbReference type="ChEBI" id="CHEBI:37565"/>
    </ligand>
</feature>
<dbReference type="Pfam" id="PF03193">
    <property type="entry name" value="RsgA_GTPase"/>
    <property type="match status" value="1"/>
</dbReference>
<feature type="domain" description="CP-type G" evidence="6">
    <location>
        <begin position="102"/>
        <end position="270"/>
    </location>
</feature>
<dbReference type="RefSeq" id="WP_163087991.1">
    <property type="nucleotide sequence ID" value="NZ_JAAAWN010000030.1"/>
</dbReference>
<dbReference type="GO" id="GO:0042274">
    <property type="term" value="P:ribosomal small subunit biogenesis"/>
    <property type="evidence" value="ECO:0007669"/>
    <property type="project" value="UniProtKB-UniRule"/>
</dbReference>
<feature type="binding site" evidence="3">
    <location>
        <position position="307"/>
    </location>
    <ligand>
        <name>Zn(2+)</name>
        <dbReference type="ChEBI" id="CHEBI:29105"/>
    </ligand>
</feature>
<evidence type="ECO:0000256" key="4">
    <source>
        <dbReference type="SAM" id="MobiDB-lite"/>
    </source>
</evidence>
<dbReference type="NCBIfam" id="TIGR00157">
    <property type="entry name" value="ribosome small subunit-dependent GTPase A"/>
    <property type="match status" value="1"/>
</dbReference>
<dbReference type="EC" id="3.6.1.-" evidence="3"/>
<comment type="similarity">
    <text evidence="3">Belongs to the TRAFAC class YlqF/YawG GTPase family. RsgA subfamily.</text>
</comment>
<comment type="subunit">
    <text evidence="3">Monomer. Associates with 30S ribosomal subunit, binds 16S rRNA.</text>
</comment>
<keyword evidence="3" id="KW-0699">rRNA-binding</keyword>
<sequence length="346" mass="37927">MAKKPKLTHKQRRQVAANRSKRLQDKNSPSTKTVDESPLIRGTVIGRFGKHADVEDDAGVVSRCHIRRTVDSVVCGDKVLFSKGDDAESGVKGVIEIVNDRHSVLTRPDFYDGIKPIAANIDNIIVVSAILPSLSTNIIDRYLVACEDIGITPVVVLNKVELLSDEQRQSIEGQLDVYKKLGYDVLFTSCKTGEGIDVLNSYLNDNVSVFVGQSGVGKSSLINQVLPDADELTGEISDNSGLGQHTTTAAKLLHLPAGGDLIDSPGVREFGLWHIPTERITWGFVEFRDYLGGCKFRDCKHLNDPGCILRQAVEEGHISADRFASYHRILTTMDEQRPSHSQPPGS</sequence>
<dbReference type="GO" id="GO:0046872">
    <property type="term" value="F:metal ion binding"/>
    <property type="evidence" value="ECO:0007669"/>
    <property type="project" value="UniProtKB-KW"/>
</dbReference>
<keyword evidence="2 3" id="KW-0342">GTP-binding</keyword>
<dbReference type="EMBL" id="JAAAWN010000030">
    <property type="protein sequence ID" value="NDV92867.1"/>
    <property type="molecule type" value="Genomic_DNA"/>
</dbReference>
<comment type="subcellular location">
    <subcellularLocation>
        <location evidence="3">Cytoplasm</location>
    </subcellularLocation>
</comment>
<reference evidence="7 8" key="1">
    <citation type="submission" date="2020-01" db="EMBL/GenBank/DDBJ databases">
        <authorList>
            <person name="Chen J."/>
            <person name="Zhu S."/>
            <person name="Yang J."/>
        </authorList>
    </citation>
    <scope>NUCLEOTIDE SEQUENCE [LARGE SCALE GENOMIC DNA]</scope>
    <source>
        <strain evidence="7 8">345S023</strain>
    </source>
</reference>
<protein>
    <recommendedName>
        <fullName evidence="3">Small ribosomal subunit biogenesis GTPase RsgA</fullName>
        <ecNumber evidence="3">3.6.1.-</ecNumber>
    </recommendedName>
</protein>
<comment type="cofactor">
    <cofactor evidence="3">
        <name>Zn(2+)</name>
        <dbReference type="ChEBI" id="CHEBI:29105"/>
    </cofactor>
    <text evidence="3">Binds 1 zinc ion per subunit.</text>
</comment>
<dbReference type="Gene3D" id="1.10.40.50">
    <property type="entry name" value="Probable gtpase engc, domain 3"/>
    <property type="match status" value="1"/>
</dbReference>
<dbReference type="HAMAP" id="MF_01820">
    <property type="entry name" value="GTPase_RsgA"/>
    <property type="match status" value="1"/>
</dbReference>
<keyword evidence="8" id="KW-1185">Reference proteome</keyword>
<dbReference type="InterPro" id="IPR004881">
    <property type="entry name" value="Ribosome_biogen_GTPase_RsgA"/>
</dbReference>
<proteinExistence type="inferred from homology"/>
<evidence type="ECO:0000259" key="6">
    <source>
        <dbReference type="PROSITE" id="PS51721"/>
    </source>
</evidence>
<dbReference type="AlphaFoldDB" id="A0A7X5RME0"/>
<dbReference type="NCBIfam" id="NF008931">
    <property type="entry name" value="PRK12288.1"/>
    <property type="match status" value="1"/>
</dbReference>
<dbReference type="SUPFAM" id="SSF52540">
    <property type="entry name" value="P-loop containing nucleoside triphosphate hydrolases"/>
    <property type="match status" value="1"/>
</dbReference>
<dbReference type="CDD" id="cd01854">
    <property type="entry name" value="YjeQ_EngC"/>
    <property type="match status" value="1"/>
</dbReference>
<evidence type="ECO:0000256" key="1">
    <source>
        <dbReference type="ARBA" id="ARBA00022741"/>
    </source>
</evidence>
<evidence type="ECO:0000313" key="7">
    <source>
        <dbReference type="EMBL" id="NDV92867.1"/>
    </source>
</evidence>
<keyword evidence="3 7" id="KW-0378">Hydrolase</keyword>
<feature type="domain" description="EngC GTPase" evidence="5">
    <location>
        <begin position="119"/>
        <end position="268"/>
    </location>
</feature>
<dbReference type="PANTHER" id="PTHR32120">
    <property type="entry name" value="SMALL RIBOSOMAL SUBUNIT BIOGENESIS GTPASE RSGA"/>
    <property type="match status" value="1"/>
</dbReference>
<keyword evidence="3" id="KW-0694">RNA-binding</keyword>
<dbReference type="Gene3D" id="2.40.50.140">
    <property type="entry name" value="Nucleic acid-binding proteins"/>
    <property type="match status" value="1"/>
</dbReference>
<name>A0A7X5RME0_9ALTE</name>
<dbReference type="PANTHER" id="PTHR32120:SF11">
    <property type="entry name" value="SMALL RIBOSOMAL SUBUNIT BIOGENESIS GTPASE RSGA 1, MITOCHONDRIAL-RELATED"/>
    <property type="match status" value="1"/>
</dbReference>
<feature type="binding site" evidence="3">
    <location>
        <position position="294"/>
    </location>
    <ligand>
        <name>Zn(2+)</name>
        <dbReference type="ChEBI" id="CHEBI:29105"/>
    </ligand>
</feature>
<dbReference type="InterPro" id="IPR012340">
    <property type="entry name" value="NA-bd_OB-fold"/>
</dbReference>
<evidence type="ECO:0000256" key="2">
    <source>
        <dbReference type="ARBA" id="ARBA00023134"/>
    </source>
</evidence>
<dbReference type="Proteomes" id="UP000470213">
    <property type="component" value="Unassembled WGS sequence"/>
</dbReference>
<feature type="compositionally biased region" description="Basic residues" evidence="4">
    <location>
        <begin position="1"/>
        <end position="13"/>
    </location>
</feature>
<dbReference type="Gene3D" id="3.40.50.300">
    <property type="entry name" value="P-loop containing nucleotide triphosphate hydrolases"/>
    <property type="match status" value="1"/>
</dbReference>
<dbReference type="InterPro" id="IPR027417">
    <property type="entry name" value="P-loop_NTPase"/>
</dbReference>
<comment type="caution">
    <text evidence="7">The sequence shown here is derived from an EMBL/GenBank/DDBJ whole genome shotgun (WGS) entry which is preliminary data.</text>
</comment>
<keyword evidence="1 3" id="KW-0547">Nucleotide-binding</keyword>
<feature type="binding site" evidence="3">
    <location>
        <position position="299"/>
    </location>
    <ligand>
        <name>Zn(2+)</name>
        <dbReference type="ChEBI" id="CHEBI:29105"/>
    </ligand>
</feature>
<dbReference type="PROSITE" id="PS50936">
    <property type="entry name" value="ENGC_GTPASE"/>
    <property type="match status" value="1"/>
</dbReference>
<comment type="caution">
    <text evidence="3">Lacks conserved residue(s) required for the propagation of feature annotation.</text>
</comment>